<sequence length="1238" mass="139639">MTKSDPVALAQYRHDARLDLYGEAELKWLREEFPTLPDETHRMMQIWRARSRKLLRKRELSHARYLRNRKALQDKSLVYQRRRQALLKQDSTADLYFREDHREAQRRYYERNKDAITAKAKARRARTKQISNVGKIVPLGKRKYLSQRTRSKSSYAEYRICRDDFVWLTRRALSRKLVTTLRASSLPVSCSGTEAASSIKKDLYYLPTAMVERASEANASEKVTNAGTSLDGPFEESDTSRSKPDTNITLREGPDRSSPNESLTTFPRPLEETGASSSEAGPNITLEEVPDRSSPDKSLPSFPHEEDAAGIGPSSSTSRDEALDEVDNAVPHGVEENLGEKGGDGGDSNASKGKGKKKKRRPGNPGNFQGEPLEFLEAAYPEYEKLKRRSKESGDWLRKIIAEFIAKFPPSKYPPPRARQMEELEEVDLSSLTPDERKTHKRKMAARAANEREEERLAQAIRRFFHWKASDMRAKEGESVSKFLKTVVKESARPRKQQLENYLMSHPDYRDEIASESKETSSTDRLPNRRQAAKKVWNAMEEQKQKGIMEEIDRNLAAALKAYRESKEGEASTEAHLSQTRRSVGRIMQPIIDTLHRETGLSFVLLAGEDMNGQGMFDSATLSASPPGTPKITQYNVEKFQEFIGFFFRYLRMIREHQNKLGQSKDTASNEVSASSASTSVSIPENSNHDDSVGSEVTPIIGPEVVDARLSKKAAENEDYSSESEEESIRGGDEDAYGGYPDNEEGSQKDEEDSMMENDESGKDHKYPNGSYMAQRADNIRRNQALLRSLGLDRSIFAPAKPKTAAKSRSSSASSSTIPQRRSKRLNKKGSEEIEVSNKGVEEALVPPAINPRRHVLAECQRFIEDDPQVTTASLTDLVVALTQGDSAARAAWVGYISHLGDVWREKQDDPLGNIDWPAPPDAELSGSDGWTPPSPPEPITTAPMDEDIQTPPRDLTPAPVSTTLQLSAEQAIEDRPFPSSLPTPLPANSGPESQEHRNIAESFDNSDSRSQDVVAAYSNIVVPRGYTYKPGEHESKTIRWFVEYLVGTPSKYTGPPRPELWTNVVYRWADLQECWEKVPGFKDKKAPKEKRPVCIETWNKTGRTRSLQSLPPEGTKLEVLRVQWWQWWTSVHPNTASRQDGFVLPDTSLAVDEMHMRGEHGIVLFLVLLRWWHDLGGYNDPCGMWEEATKSVYVVMDLMVNRIIQDTKDRSETVTTGVKRKHEKEGKGAKSAKRRQR</sequence>
<dbReference type="Proteomes" id="UP001383192">
    <property type="component" value="Unassembled WGS sequence"/>
</dbReference>
<feature type="region of interest" description="Disordered" evidence="1">
    <location>
        <begin position="428"/>
        <end position="451"/>
    </location>
</feature>
<feature type="region of interest" description="Disordered" evidence="1">
    <location>
        <begin position="798"/>
        <end position="834"/>
    </location>
</feature>
<name>A0AAW0CIP6_9AGAR</name>
<feature type="region of interest" description="Disordered" evidence="1">
    <location>
        <begin position="911"/>
        <end position="960"/>
    </location>
</feature>
<feature type="compositionally biased region" description="Polar residues" evidence="1">
    <location>
        <begin position="217"/>
        <end position="228"/>
    </location>
</feature>
<dbReference type="AlphaFoldDB" id="A0AAW0CIP6"/>
<protein>
    <submittedName>
        <fullName evidence="2">Uncharacterized protein</fullName>
    </submittedName>
</protein>
<feature type="compositionally biased region" description="Low complexity" evidence="1">
    <location>
        <begin position="798"/>
        <end position="820"/>
    </location>
</feature>
<evidence type="ECO:0000313" key="3">
    <source>
        <dbReference type="Proteomes" id="UP001383192"/>
    </source>
</evidence>
<dbReference type="EMBL" id="JAYKXP010000041">
    <property type="protein sequence ID" value="KAK7038937.1"/>
    <property type="molecule type" value="Genomic_DNA"/>
</dbReference>
<comment type="caution">
    <text evidence="2">The sequence shown here is derived from an EMBL/GenBank/DDBJ whole genome shotgun (WGS) entry which is preliminary data.</text>
</comment>
<feature type="compositionally biased region" description="Acidic residues" evidence="1">
    <location>
        <begin position="717"/>
        <end position="726"/>
    </location>
</feature>
<feature type="region of interest" description="Disordered" evidence="1">
    <location>
        <begin position="216"/>
        <end position="375"/>
    </location>
</feature>
<feature type="compositionally biased region" description="Acidic residues" evidence="1">
    <location>
        <begin position="742"/>
        <end position="759"/>
    </location>
</feature>
<accession>A0AAW0CIP6</accession>
<feature type="region of interest" description="Disordered" evidence="1">
    <location>
        <begin position="662"/>
        <end position="771"/>
    </location>
</feature>
<feature type="region of interest" description="Disordered" evidence="1">
    <location>
        <begin position="974"/>
        <end position="998"/>
    </location>
</feature>
<feature type="compositionally biased region" description="Basic and acidic residues" evidence="1">
    <location>
        <begin position="333"/>
        <end position="344"/>
    </location>
</feature>
<evidence type="ECO:0000256" key="1">
    <source>
        <dbReference type="SAM" id="MobiDB-lite"/>
    </source>
</evidence>
<feature type="compositionally biased region" description="Low complexity" evidence="1">
    <location>
        <begin position="667"/>
        <end position="682"/>
    </location>
</feature>
<feature type="region of interest" description="Disordered" evidence="1">
    <location>
        <begin position="1212"/>
        <end position="1238"/>
    </location>
</feature>
<gene>
    <name evidence="2" type="ORF">VNI00_010328</name>
</gene>
<proteinExistence type="predicted"/>
<organism evidence="2 3">
    <name type="scientific">Paramarasmius palmivorus</name>
    <dbReference type="NCBI Taxonomy" id="297713"/>
    <lineage>
        <taxon>Eukaryota</taxon>
        <taxon>Fungi</taxon>
        <taxon>Dikarya</taxon>
        <taxon>Basidiomycota</taxon>
        <taxon>Agaricomycotina</taxon>
        <taxon>Agaricomycetes</taxon>
        <taxon>Agaricomycetidae</taxon>
        <taxon>Agaricales</taxon>
        <taxon>Marasmiineae</taxon>
        <taxon>Marasmiaceae</taxon>
        <taxon>Paramarasmius</taxon>
    </lineage>
</organism>
<keyword evidence="3" id="KW-1185">Reference proteome</keyword>
<evidence type="ECO:0000313" key="2">
    <source>
        <dbReference type="EMBL" id="KAK7038937.1"/>
    </source>
</evidence>
<feature type="compositionally biased region" description="Basic residues" evidence="1">
    <location>
        <begin position="353"/>
        <end position="362"/>
    </location>
</feature>
<feature type="compositionally biased region" description="Basic and acidic residues" evidence="1">
    <location>
        <begin position="706"/>
        <end position="716"/>
    </location>
</feature>
<reference evidence="2 3" key="1">
    <citation type="submission" date="2024-01" db="EMBL/GenBank/DDBJ databases">
        <title>A draft genome for a cacao thread blight-causing isolate of Paramarasmius palmivorus.</title>
        <authorList>
            <person name="Baruah I.K."/>
            <person name="Bukari Y."/>
            <person name="Amoako-Attah I."/>
            <person name="Meinhardt L.W."/>
            <person name="Bailey B.A."/>
            <person name="Cohen S.P."/>
        </authorList>
    </citation>
    <scope>NUCLEOTIDE SEQUENCE [LARGE SCALE GENOMIC DNA]</scope>
    <source>
        <strain evidence="2 3">GH-12</strain>
    </source>
</reference>